<name>I1YFD6_METFJ</name>
<proteinExistence type="predicted"/>
<reference evidence="1 2" key="1">
    <citation type="journal article" date="2012" name="J. Bacteriol.">
        <title>Complete genome sequences of Methylophaga sp. strain JAM1 and Methylophaga sp. strain JAM7.</title>
        <authorList>
            <person name="Villeneuve C."/>
            <person name="Martineau C."/>
            <person name="Mauffrey F."/>
            <person name="Villemur R."/>
        </authorList>
    </citation>
    <scope>NUCLEOTIDE SEQUENCE [LARGE SCALE GENOMIC DNA]</scope>
    <source>
        <strain evidence="1 2">JAM7</strain>
    </source>
</reference>
<dbReference type="STRING" id="754477.Q7C_454"/>
<protein>
    <submittedName>
        <fullName evidence="1">Uncharacterized protein</fullName>
    </submittedName>
</protein>
<dbReference type="AlphaFoldDB" id="I1YFD6"/>
<accession>I1YFD6</accession>
<dbReference type="KEGG" id="mec:Q7C_454"/>
<evidence type="ECO:0000313" key="1">
    <source>
        <dbReference type="EMBL" id="AFJ01629.1"/>
    </source>
</evidence>
<gene>
    <name evidence="1" type="ordered locus">Q7C_454</name>
</gene>
<dbReference type="Proteomes" id="UP000009145">
    <property type="component" value="Chromosome"/>
</dbReference>
<dbReference type="HOGENOM" id="CLU_3253918_0_0_6"/>
<dbReference type="EMBL" id="CP003380">
    <property type="protein sequence ID" value="AFJ01629.1"/>
    <property type="molecule type" value="Genomic_DNA"/>
</dbReference>
<keyword evidence="2" id="KW-1185">Reference proteome</keyword>
<sequence length="42" mass="5142">MLGHSVTSALHLLYFITQDQFYRPYCYQIHNEKNRRPSRFLP</sequence>
<organism evidence="1 2">
    <name type="scientific">Methylophaga frappieri (strain ATCC BAA-2434 / DSM 25690 / JAM7)</name>
    <dbReference type="NCBI Taxonomy" id="754477"/>
    <lineage>
        <taxon>Bacteria</taxon>
        <taxon>Pseudomonadati</taxon>
        <taxon>Pseudomonadota</taxon>
        <taxon>Gammaproteobacteria</taxon>
        <taxon>Thiotrichales</taxon>
        <taxon>Piscirickettsiaceae</taxon>
        <taxon>Methylophaga</taxon>
    </lineage>
</organism>
<evidence type="ECO:0000313" key="2">
    <source>
        <dbReference type="Proteomes" id="UP000009145"/>
    </source>
</evidence>